<dbReference type="SMART" id="SM00614">
    <property type="entry name" value="ZnF_BED"/>
    <property type="match status" value="1"/>
</dbReference>
<dbReference type="GO" id="GO:0006357">
    <property type="term" value="P:regulation of transcription by RNA polymerase II"/>
    <property type="evidence" value="ECO:0007669"/>
    <property type="project" value="TreeGrafter"/>
</dbReference>
<evidence type="ECO:0000256" key="4">
    <source>
        <dbReference type="SAM" id="MobiDB-lite"/>
    </source>
</evidence>
<dbReference type="Pfam" id="PF02892">
    <property type="entry name" value="zf-BED"/>
    <property type="match status" value="1"/>
</dbReference>
<accession>A0AA35ZS86</accession>
<evidence type="ECO:0000256" key="3">
    <source>
        <dbReference type="ARBA" id="ARBA00022833"/>
    </source>
</evidence>
<dbReference type="GO" id="GO:1990837">
    <property type="term" value="F:sequence-specific double-stranded DNA binding"/>
    <property type="evidence" value="ECO:0007669"/>
    <property type="project" value="TreeGrafter"/>
</dbReference>
<keyword evidence="3" id="KW-0862">Zinc</keyword>
<keyword evidence="2" id="KW-0863">Zinc-finger</keyword>
<dbReference type="GO" id="GO:0008270">
    <property type="term" value="F:zinc ion binding"/>
    <property type="evidence" value="ECO:0007669"/>
    <property type="project" value="UniProtKB-KW"/>
</dbReference>
<dbReference type="SUPFAM" id="SSF57667">
    <property type="entry name" value="beta-beta-alpha zinc fingers"/>
    <property type="match status" value="1"/>
</dbReference>
<dbReference type="AlphaFoldDB" id="A0AA35ZS86"/>
<proteinExistence type="predicted"/>
<reference evidence="6" key="1">
    <citation type="submission" date="2023-04" db="EMBL/GenBank/DDBJ databases">
        <authorList>
            <person name="Vijverberg K."/>
            <person name="Xiong W."/>
            <person name="Schranz E."/>
        </authorList>
    </citation>
    <scope>NUCLEOTIDE SEQUENCE</scope>
</reference>
<evidence type="ECO:0000313" key="7">
    <source>
        <dbReference type="Proteomes" id="UP001177003"/>
    </source>
</evidence>
<dbReference type="EMBL" id="OX465084">
    <property type="protein sequence ID" value="CAI9297944.1"/>
    <property type="molecule type" value="Genomic_DNA"/>
</dbReference>
<protein>
    <recommendedName>
        <fullName evidence="5">BED-type domain-containing protein</fullName>
    </recommendedName>
</protein>
<dbReference type="InterPro" id="IPR003656">
    <property type="entry name" value="Znf_BED"/>
</dbReference>
<dbReference type="PANTHER" id="PTHR34396">
    <property type="entry name" value="OS03G0264950 PROTEIN-RELATED"/>
    <property type="match status" value="1"/>
</dbReference>
<feature type="domain" description="BED-type" evidence="5">
    <location>
        <begin position="90"/>
        <end position="135"/>
    </location>
</feature>
<evidence type="ECO:0000259" key="5">
    <source>
        <dbReference type="Pfam" id="PF02892"/>
    </source>
</evidence>
<keyword evidence="1" id="KW-0479">Metal-binding</keyword>
<organism evidence="6 7">
    <name type="scientific">Lactuca saligna</name>
    <name type="common">Willowleaf lettuce</name>
    <dbReference type="NCBI Taxonomy" id="75948"/>
    <lineage>
        <taxon>Eukaryota</taxon>
        <taxon>Viridiplantae</taxon>
        <taxon>Streptophyta</taxon>
        <taxon>Embryophyta</taxon>
        <taxon>Tracheophyta</taxon>
        <taxon>Spermatophyta</taxon>
        <taxon>Magnoliopsida</taxon>
        <taxon>eudicotyledons</taxon>
        <taxon>Gunneridae</taxon>
        <taxon>Pentapetalae</taxon>
        <taxon>asterids</taxon>
        <taxon>campanulids</taxon>
        <taxon>Asterales</taxon>
        <taxon>Asteraceae</taxon>
        <taxon>Cichorioideae</taxon>
        <taxon>Cichorieae</taxon>
        <taxon>Lactucinae</taxon>
        <taxon>Lactuca</taxon>
    </lineage>
</organism>
<sequence length="291" mass="33657">MNVSASTSKERVQSSMLKEFDKKIDMKRAKLDKTHNTKKAKLNKTDTHSATVAPQDVELEEEADDIDVVEVDVKVEGEEDHVKMERERWSKVWKYYTRLPIGADGRERAECDKCKKRYICETKNGTGSLRNHIAKCPRRDKSDIAQFSFAKSGGSISINSTVFKPERFRELISEAIVKHDLPFSFREHSDCIREKLHDLFGEYVIESPMAYRASTISTSDSSKSVYKKKDDTTLSKSTREMLQEFTVYETKEFALSQKSQLEMYLDEPRSDITEDINVMKSYVYKILPKML</sequence>
<feature type="region of interest" description="Disordered" evidence="4">
    <location>
        <begin position="28"/>
        <end position="52"/>
    </location>
</feature>
<dbReference type="PANTHER" id="PTHR34396:SF24">
    <property type="entry name" value="BED-TYPE DOMAIN-CONTAINING PROTEIN"/>
    <property type="match status" value="1"/>
</dbReference>
<name>A0AA35ZS86_LACSI</name>
<evidence type="ECO:0000256" key="1">
    <source>
        <dbReference type="ARBA" id="ARBA00022723"/>
    </source>
</evidence>
<dbReference type="InterPro" id="IPR036236">
    <property type="entry name" value="Znf_C2H2_sf"/>
</dbReference>
<evidence type="ECO:0000313" key="6">
    <source>
        <dbReference type="EMBL" id="CAI9297944.1"/>
    </source>
</evidence>
<dbReference type="InterPro" id="IPR053031">
    <property type="entry name" value="Cuticle_assoc_protein"/>
</dbReference>
<gene>
    <name evidence="6" type="ORF">LSALG_LOCUS36725</name>
</gene>
<dbReference type="Proteomes" id="UP001177003">
    <property type="component" value="Chromosome 8"/>
</dbReference>
<evidence type="ECO:0000256" key="2">
    <source>
        <dbReference type="ARBA" id="ARBA00022771"/>
    </source>
</evidence>
<dbReference type="GO" id="GO:0005634">
    <property type="term" value="C:nucleus"/>
    <property type="evidence" value="ECO:0007669"/>
    <property type="project" value="TreeGrafter"/>
</dbReference>
<keyword evidence="7" id="KW-1185">Reference proteome</keyword>